<organism evidence="1 2">
    <name type="scientific">Euplotes crassus</name>
    <dbReference type="NCBI Taxonomy" id="5936"/>
    <lineage>
        <taxon>Eukaryota</taxon>
        <taxon>Sar</taxon>
        <taxon>Alveolata</taxon>
        <taxon>Ciliophora</taxon>
        <taxon>Intramacronucleata</taxon>
        <taxon>Spirotrichea</taxon>
        <taxon>Hypotrichia</taxon>
        <taxon>Euplotida</taxon>
        <taxon>Euplotidae</taxon>
        <taxon>Moneuplotes</taxon>
    </lineage>
</organism>
<evidence type="ECO:0000313" key="2">
    <source>
        <dbReference type="Proteomes" id="UP001295684"/>
    </source>
</evidence>
<dbReference type="Proteomes" id="UP001295684">
    <property type="component" value="Unassembled WGS sequence"/>
</dbReference>
<dbReference type="EMBL" id="CAMPGE010012441">
    <property type="protein sequence ID" value="CAI2371208.1"/>
    <property type="molecule type" value="Genomic_DNA"/>
</dbReference>
<evidence type="ECO:0000313" key="1">
    <source>
        <dbReference type="EMBL" id="CAI2371208.1"/>
    </source>
</evidence>
<reference evidence="1" key="1">
    <citation type="submission" date="2023-07" db="EMBL/GenBank/DDBJ databases">
        <authorList>
            <consortium name="AG Swart"/>
            <person name="Singh M."/>
            <person name="Singh A."/>
            <person name="Seah K."/>
            <person name="Emmerich C."/>
        </authorList>
    </citation>
    <scope>NUCLEOTIDE SEQUENCE</scope>
    <source>
        <strain evidence="1">DP1</strain>
    </source>
</reference>
<gene>
    <name evidence="1" type="ORF">ECRASSUSDP1_LOCUS12528</name>
</gene>
<keyword evidence="2" id="KW-1185">Reference proteome</keyword>
<proteinExistence type="predicted"/>
<name>A0AAD1UPE9_EUPCR</name>
<comment type="caution">
    <text evidence="1">The sequence shown here is derived from an EMBL/GenBank/DDBJ whole genome shotgun (WGS) entry which is preliminary data.</text>
</comment>
<dbReference type="AlphaFoldDB" id="A0AAD1UPE9"/>
<sequence length="265" mass="29788">MSGVQGAFDDRGTRLYAMSGYTGHKHGVLDYDNPATLQQDGNGKIPGYGGHIPAAQSENMFGKTYGNITRDSANKNYVKGIEAPPEEMYKSQAMQEHQNQTHVKGRTAAETVGVIREDEVFEKPLDPASAYQFFGIQDDAIDEIVKEQELKKNSAIFYGVDPKSMQNHTLTHIKKDTSMTPEEMTKQFYGIEEKKELKLGNPIPGYSGVVRRVQADNVFGMTYAEARRRADDSQVKIDSEKRDTLKMNSTFLPAYKRPKEDDELF</sequence>
<protein>
    <submittedName>
        <fullName evidence="1">Uncharacterized protein</fullName>
    </submittedName>
</protein>
<accession>A0AAD1UPE9</accession>